<keyword evidence="3" id="KW-1185">Reference proteome</keyword>
<dbReference type="EMBL" id="JBDODL010003598">
    <property type="protein sequence ID" value="MES1922754.1"/>
    <property type="molecule type" value="Genomic_DNA"/>
</dbReference>
<proteinExistence type="predicted"/>
<name>A0ABV2ATD9_9EUKA</name>
<keyword evidence="1" id="KW-0472">Membrane</keyword>
<reference evidence="2 3" key="1">
    <citation type="journal article" date="2024" name="BMC Biol.">
        <title>Comparative genomics of Ascetosporea gives new insight into the evolutionary basis for animal parasitism in Rhizaria.</title>
        <authorList>
            <person name="Hiltunen Thoren M."/>
            <person name="Onut-Brannstrom I."/>
            <person name="Alfjorden A."/>
            <person name="Peckova H."/>
            <person name="Swords F."/>
            <person name="Hooper C."/>
            <person name="Holzer A.S."/>
            <person name="Bass D."/>
            <person name="Burki F."/>
        </authorList>
    </citation>
    <scope>NUCLEOTIDE SEQUENCE [LARGE SCALE GENOMIC DNA]</scope>
    <source>
        <strain evidence="2">20-A016</strain>
    </source>
</reference>
<sequence length="67" mass="8090">MPGIINRTNLHKIHLDLGDWYYQTMMIQSANRFHQPSLLPILYLVVYHNHKIVWMTYLVLVSVMRHK</sequence>
<evidence type="ECO:0000313" key="2">
    <source>
        <dbReference type="EMBL" id="MES1922754.1"/>
    </source>
</evidence>
<accession>A0ABV2ATD9</accession>
<keyword evidence="1" id="KW-0812">Transmembrane</keyword>
<evidence type="ECO:0000313" key="3">
    <source>
        <dbReference type="Proteomes" id="UP001439008"/>
    </source>
</evidence>
<gene>
    <name evidence="2" type="ORF">MHBO_004276</name>
</gene>
<evidence type="ECO:0000256" key="1">
    <source>
        <dbReference type="SAM" id="Phobius"/>
    </source>
</evidence>
<dbReference type="Proteomes" id="UP001439008">
    <property type="component" value="Unassembled WGS sequence"/>
</dbReference>
<feature type="transmembrane region" description="Helical" evidence="1">
    <location>
        <begin position="41"/>
        <end position="63"/>
    </location>
</feature>
<keyword evidence="1" id="KW-1133">Transmembrane helix</keyword>
<protein>
    <submittedName>
        <fullName evidence="2">Uncharacterized protein</fullName>
    </submittedName>
</protein>
<organism evidence="2 3">
    <name type="scientific">Bonamia ostreae</name>
    <dbReference type="NCBI Taxonomy" id="126728"/>
    <lineage>
        <taxon>Eukaryota</taxon>
        <taxon>Sar</taxon>
        <taxon>Rhizaria</taxon>
        <taxon>Endomyxa</taxon>
        <taxon>Ascetosporea</taxon>
        <taxon>Haplosporida</taxon>
        <taxon>Bonamia</taxon>
    </lineage>
</organism>
<comment type="caution">
    <text evidence="2">The sequence shown here is derived from an EMBL/GenBank/DDBJ whole genome shotgun (WGS) entry which is preliminary data.</text>
</comment>